<accession>A0A511XL53</accession>
<keyword evidence="2" id="KW-1185">Reference proteome</keyword>
<dbReference type="SUPFAM" id="SSF140804">
    <property type="entry name" value="YidB-like"/>
    <property type="match status" value="1"/>
</dbReference>
<dbReference type="EMBL" id="BJYG01000024">
    <property type="protein sequence ID" value="GEN63690.1"/>
    <property type="molecule type" value="Genomic_DNA"/>
</dbReference>
<reference evidence="1 2" key="1">
    <citation type="submission" date="2019-07" db="EMBL/GenBank/DDBJ databases">
        <title>Whole genome shotgun sequence of Acetobacter oeni NBRC 105207.</title>
        <authorList>
            <person name="Hosoyama A."/>
            <person name="Uohara A."/>
            <person name="Ohji S."/>
            <person name="Ichikawa N."/>
        </authorList>
    </citation>
    <scope>NUCLEOTIDE SEQUENCE [LARGE SCALE GENOMIC DNA]</scope>
    <source>
        <strain evidence="1 2">NBRC 105207</strain>
    </source>
</reference>
<dbReference type="OrthoDB" id="7225008at2"/>
<dbReference type="Proteomes" id="UP000321746">
    <property type="component" value="Unassembled WGS sequence"/>
</dbReference>
<sequence length="132" mass="14083">MPDKTNAPKDASVTEAITRVGDTLTAAADDKSGLSSAVIDYMGGEDSVGRRQIRERAERAGLGDTLRRWEHESLPHGGTEEMVPALLTPEEIDRFSAQTGLSRPATVAALAEILPNACRLDHIEDEQKSGGG</sequence>
<evidence type="ECO:0000313" key="2">
    <source>
        <dbReference type="Proteomes" id="UP000321746"/>
    </source>
</evidence>
<comment type="caution">
    <text evidence="1">The sequence shown here is derived from an EMBL/GenBank/DDBJ whole genome shotgun (WGS) entry which is preliminary data.</text>
</comment>
<name>A0A511XL53_9PROT</name>
<gene>
    <name evidence="1" type="ORF">AOE01nite_19140</name>
</gene>
<dbReference type="InterPro" id="IPR027405">
    <property type="entry name" value="YidB-like"/>
</dbReference>
<dbReference type="Gene3D" id="1.10.10.690">
    <property type="entry name" value="YidB-like"/>
    <property type="match status" value="1"/>
</dbReference>
<evidence type="ECO:0008006" key="3">
    <source>
        <dbReference type="Google" id="ProtNLM"/>
    </source>
</evidence>
<organism evidence="1 2">
    <name type="scientific">Acetobacter oeni</name>
    <dbReference type="NCBI Taxonomy" id="304077"/>
    <lineage>
        <taxon>Bacteria</taxon>
        <taxon>Pseudomonadati</taxon>
        <taxon>Pseudomonadota</taxon>
        <taxon>Alphaproteobacteria</taxon>
        <taxon>Acetobacterales</taxon>
        <taxon>Acetobacteraceae</taxon>
        <taxon>Acetobacter</taxon>
    </lineage>
</organism>
<dbReference type="AlphaFoldDB" id="A0A511XL53"/>
<dbReference type="RefSeq" id="WP_146888700.1">
    <property type="nucleotide sequence ID" value="NZ_BJYG01000024.1"/>
</dbReference>
<proteinExistence type="predicted"/>
<protein>
    <recommendedName>
        <fullName evidence="3">DUF937 domain-containing protein</fullName>
    </recommendedName>
</protein>
<evidence type="ECO:0000313" key="1">
    <source>
        <dbReference type="EMBL" id="GEN63690.1"/>
    </source>
</evidence>